<keyword evidence="3" id="KW-1185">Reference proteome</keyword>
<name>A0ABZ2MLQ4_9MICO</name>
<proteinExistence type="predicted"/>
<dbReference type="Proteomes" id="UP001382727">
    <property type="component" value="Chromosome"/>
</dbReference>
<feature type="region of interest" description="Disordered" evidence="1">
    <location>
        <begin position="37"/>
        <end position="73"/>
    </location>
</feature>
<dbReference type="EMBL" id="CP144913">
    <property type="protein sequence ID" value="WXB77938.1"/>
    <property type="molecule type" value="Genomic_DNA"/>
</dbReference>
<protein>
    <submittedName>
        <fullName evidence="2">Uncharacterized protein</fullName>
    </submittedName>
</protein>
<sequence>MASDAEQGPDGIHAARDALEDAALSIRRARLDLQDMHEQVSAASRALSDVERQVRSGEREDASEDMNRVARRSQEAADLGITVATRLRNADQHIAEAQDHVGRIDTSGLSAQESADVASLRARVDSYGKAVQLAGPMATAASEHLYGASHLAARAAQYDFSEVAPSEALDAGSVAPVAHDLGRAQEAERHLGRTVELADDVGQKSLDSAQMAQADTRALFEADRLSRGASDGQAPLRRRASAPLTRLAPGWQSSLGGNPPLLVILRCPGASKARGGDSRERPSELDNGRRH</sequence>
<reference evidence="2 3" key="1">
    <citation type="submission" date="2024-02" db="EMBL/GenBank/DDBJ databases">
        <title>Janibacter sp. nov., isolated from gut of marine sandworm.</title>
        <authorList>
            <person name="Kim B."/>
            <person name="Jun M.O."/>
            <person name="Shin N.-R."/>
        </authorList>
    </citation>
    <scope>NUCLEOTIDE SEQUENCE [LARGE SCALE GENOMIC DNA]</scope>
    <source>
        <strain evidence="2 3">A1S7</strain>
    </source>
</reference>
<feature type="region of interest" description="Disordered" evidence="1">
    <location>
        <begin position="269"/>
        <end position="291"/>
    </location>
</feature>
<evidence type="ECO:0000313" key="3">
    <source>
        <dbReference type="Proteomes" id="UP001382727"/>
    </source>
</evidence>
<evidence type="ECO:0000313" key="2">
    <source>
        <dbReference type="EMBL" id="WXB77938.1"/>
    </source>
</evidence>
<accession>A0ABZ2MLQ4</accession>
<organism evidence="2 3">
    <name type="scientific">Janibacter alittae</name>
    <dbReference type="NCBI Taxonomy" id="3115209"/>
    <lineage>
        <taxon>Bacteria</taxon>
        <taxon>Bacillati</taxon>
        <taxon>Actinomycetota</taxon>
        <taxon>Actinomycetes</taxon>
        <taxon>Micrococcales</taxon>
        <taxon>Intrasporangiaceae</taxon>
        <taxon>Janibacter</taxon>
    </lineage>
</organism>
<dbReference type="RefSeq" id="WP_338752281.1">
    <property type="nucleotide sequence ID" value="NZ_CP144913.1"/>
</dbReference>
<evidence type="ECO:0000256" key="1">
    <source>
        <dbReference type="SAM" id="MobiDB-lite"/>
    </source>
</evidence>
<feature type="compositionally biased region" description="Basic and acidic residues" evidence="1">
    <location>
        <begin position="48"/>
        <end position="73"/>
    </location>
</feature>
<gene>
    <name evidence="2" type="ORF">V1351_07675</name>
</gene>
<feature type="compositionally biased region" description="Basic and acidic residues" evidence="1">
    <location>
        <begin position="274"/>
        <end position="291"/>
    </location>
</feature>